<dbReference type="Proteomes" id="UP000254764">
    <property type="component" value="Unassembled WGS sequence"/>
</dbReference>
<dbReference type="InterPro" id="IPR010839">
    <property type="entry name" value="AtuA_N"/>
</dbReference>
<keyword evidence="3" id="KW-1185">Reference proteome</keyword>
<feature type="domain" description="Acyclic terpene utilisation N-terminal" evidence="1">
    <location>
        <begin position="63"/>
        <end position="411"/>
    </location>
</feature>
<dbReference type="RefSeq" id="WP_115671354.1">
    <property type="nucleotide sequence ID" value="NZ_UEYP01000008.1"/>
</dbReference>
<name>A0A376ALL8_9HYPH</name>
<proteinExistence type="predicted"/>
<accession>A0A376ALL8</accession>
<dbReference type="AlphaFoldDB" id="A0A376ALL8"/>
<organism evidence="2 3">
    <name type="scientific">Ciceribacter selenitireducens ATCC BAA-1503</name>
    <dbReference type="NCBI Taxonomy" id="1336235"/>
    <lineage>
        <taxon>Bacteria</taxon>
        <taxon>Pseudomonadati</taxon>
        <taxon>Pseudomonadota</taxon>
        <taxon>Alphaproteobacteria</taxon>
        <taxon>Hyphomicrobiales</taxon>
        <taxon>Rhizobiaceae</taxon>
        <taxon>Ciceribacter</taxon>
    </lineage>
</organism>
<sequence length="460" mass="50191">MRSMKIICPNGHLGFAPLKPKSFHIGVEAGPDFIAADSGSDDIGPVPLGNDTCASPKAWQAHDLEEMLLASRRIGVPMIIGSAGDTGTNSRVDMYVEMIREIAAKHNLPPFRIGWFYSEVDKELVRAKIRSGSTIQGLDARPALTEEELDATERVVAMAGVHPFRALLDQGCDVIIGGRSSDSAVFACAALARGFPEAQSYYLGKVLECASFCAEPYGAKETVLGEITEDWVEVTAMSPEQRCTVASVAGHAMYERSNPFFEYVAGGMLDMTNCVYEQVSEKTTRVTGMEFVPATDFRVKLEGSGKLGERFVGMAGIRDPYTIAHVDEVIEWAKTQVRERFGPDGWELHYNVFGRNGIMGDMEPLKDKPGHELMIVVQGVAPTREMAEEVTITGTRQLFYARLPDVKGTAGGVSFVLDEVMQASPAYRWTLNHTMAVSDPLELFPTHTAIIGNGQLEAAQ</sequence>
<evidence type="ECO:0000313" key="3">
    <source>
        <dbReference type="Proteomes" id="UP000254764"/>
    </source>
</evidence>
<protein>
    <recommendedName>
        <fullName evidence="1">Acyclic terpene utilisation N-terminal domain-containing protein</fullName>
    </recommendedName>
</protein>
<evidence type="ECO:0000259" key="1">
    <source>
        <dbReference type="Pfam" id="PF07287"/>
    </source>
</evidence>
<dbReference type="OrthoDB" id="9763456at2"/>
<evidence type="ECO:0000313" key="2">
    <source>
        <dbReference type="EMBL" id="SSC68699.1"/>
    </source>
</evidence>
<dbReference type="Pfam" id="PF07287">
    <property type="entry name" value="AtuA"/>
    <property type="match status" value="1"/>
</dbReference>
<reference evidence="3" key="1">
    <citation type="submission" date="2018-07" db="EMBL/GenBank/DDBJ databases">
        <authorList>
            <person name="Peiro R."/>
            <person name="Begona"/>
            <person name="Cbmso G."/>
            <person name="Lopez M."/>
            <person name="Gonzalez S."/>
        </authorList>
    </citation>
    <scope>NUCLEOTIDE SEQUENCE [LARGE SCALE GENOMIC DNA]</scope>
</reference>
<gene>
    <name evidence="2" type="ORF">RHIZ70_4407</name>
</gene>
<dbReference type="STRING" id="1336235.GCA_000518785_04046"/>
<dbReference type="EMBL" id="UEYP01000008">
    <property type="protein sequence ID" value="SSC68699.1"/>
    <property type="molecule type" value="Genomic_DNA"/>
</dbReference>